<feature type="compositionally biased region" description="Low complexity" evidence="5">
    <location>
        <begin position="69"/>
        <end position="83"/>
    </location>
</feature>
<keyword evidence="3" id="KW-0378">Hydrolase</keyword>
<feature type="compositionally biased region" description="Polar residues" evidence="5">
    <location>
        <begin position="234"/>
        <end position="244"/>
    </location>
</feature>
<dbReference type="Proteomes" id="UP000298030">
    <property type="component" value="Unassembled WGS sequence"/>
</dbReference>
<proteinExistence type="inferred from homology"/>
<feature type="compositionally biased region" description="Polar residues" evidence="5">
    <location>
        <begin position="190"/>
        <end position="211"/>
    </location>
</feature>
<feature type="compositionally biased region" description="Pro residues" evidence="5">
    <location>
        <begin position="119"/>
        <end position="130"/>
    </location>
</feature>
<evidence type="ECO:0000259" key="6">
    <source>
        <dbReference type="PROSITE" id="PS50600"/>
    </source>
</evidence>
<dbReference type="EMBL" id="QPFP01000008">
    <property type="protein sequence ID" value="TEB35225.1"/>
    <property type="molecule type" value="Genomic_DNA"/>
</dbReference>
<protein>
    <submittedName>
        <fullName evidence="7">Cysteine proteinase</fullName>
    </submittedName>
</protein>
<feature type="compositionally biased region" description="Low complexity" evidence="5">
    <location>
        <begin position="245"/>
        <end position="259"/>
    </location>
</feature>
<dbReference type="Gene3D" id="3.40.395.10">
    <property type="entry name" value="Adenoviral Proteinase, Chain A"/>
    <property type="match status" value="1"/>
</dbReference>
<keyword evidence="2" id="KW-0645">Protease</keyword>
<feature type="domain" description="Ubiquitin-like protease family profile" evidence="6">
    <location>
        <begin position="428"/>
        <end position="594"/>
    </location>
</feature>
<dbReference type="PANTHER" id="PTHR12606">
    <property type="entry name" value="SENTRIN/SUMO-SPECIFIC PROTEASE"/>
    <property type="match status" value="1"/>
</dbReference>
<feature type="region of interest" description="Disordered" evidence="5">
    <location>
        <begin position="397"/>
        <end position="417"/>
    </location>
</feature>
<feature type="region of interest" description="Disordered" evidence="5">
    <location>
        <begin position="1"/>
        <end position="30"/>
    </location>
</feature>
<keyword evidence="8" id="KW-1185">Reference proteome</keyword>
<dbReference type="PROSITE" id="PS50600">
    <property type="entry name" value="ULP_PROTEASE"/>
    <property type="match status" value="1"/>
</dbReference>
<evidence type="ECO:0000256" key="2">
    <source>
        <dbReference type="ARBA" id="ARBA00022670"/>
    </source>
</evidence>
<dbReference type="STRING" id="71717.A0A4Y7TLZ9"/>
<comment type="similarity">
    <text evidence="1">Belongs to the peptidase C48 family.</text>
</comment>
<dbReference type="AlphaFoldDB" id="A0A4Y7TLZ9"/>
<dbReference type="GO" id="GO:0016926">
    <property type="term" value="P:protein desumoylation"/>
    <property type="evidence" value="ECO:0007669"/>
    <property type="project" value="TreeGrafter"/>
</dbReference>
<evidence type="ECO:0000256" key="4">
    <source>
        <dbReference type="ARBA" id="ARBA00022807"/>
    </source>
</evidence>
<keyword evidence="4" id="KW-0788">Thiol protease</keyword>
<evidence type="ECO:0000256" key="3">
    <source>
        <dbReference type="ARBA" id="ARBA00022801"/>
    </source>
</evidence>
<dbReference type="GO" id="GO:0016929">
    <property type="term" value="F:deSUMOylase activity"/>
    <property type="evidence" value="ECO:0007669"/>
    <property type="project" value="TreeGrafter"/>
</dbReference>
<feature type="region of interest" description="Disordered" evidence="5">
    <location>
        <begin position="49"/>
        <end position="278"/>
    </location>
</feature>
<sequence length="621" mass="69666">MTQAASVFSRKRPADGPLLPASPSKHARVTPFDRPKAVLAFVTGVFAPAEPALPLHNKPTSARYPIQNTTPRASTAPRRTPMPSKVVTAPPLPKSDDEALPTEPPRFHRKRSMPKDNAAPPPPSSTPPSIPNSSQPSPDKPQNASSNWRVPEPRIPDILNARSWTQLPCPSKQSTSSASSVASTSRVTLDSASSWQSTTDSATDRPSSATSGDIDRPGKKEDFSSLPRSLFPPNLSTLPTGSLPTSLASSRIQSASSTQVQPPSSEPSRSFKYTPKRDLHGPEFRYRSEFVREKPARRSRSRPHIYQDQHNRRCESTATRIWRKLMQKYTPEWFARAKKRGYEGSEEDFTAWADYTMRAMQAVHGAMKNDDEVKQGMDDHFAKIKLFKSAKKVLEGMPRSTTSCRPPKPVLPKSLPEEDEKFVKSRERQVVFADIYRLNPREWLNDEVINFYGALINARAEASAKGGAGVDVGKGRGKPLQWRSTLARSSGRSSLGTGTRRASWIRWTKKAKTHWTAGAVNFGKKRFESYDSMGIAKEDVTKLLRHYVRKEHEKKKGKPFNFDGGFSFALKQDIPQQDNGFDCGVFTCQFIEMTLRFTQENMPYLRRRMVWEIAHTKLRSD</sequence>
<dbReference type="InterPro" id="IPR038765">
    <property type="entry name" value="Papain-like_cys_pep_sf"/>
</dbReference>
<comment type="caution">
    <text evidence="7">The sequence shown here is derived from an EMBL/GenBank/DDBJ whole genome shotgun (WGS) entry which is preliminary data.</text>
</comment>
<feature type="compositionally biased region" description="Polar residues" evidence="5">
    <location>
        <begin position="162"/>
        <end position="173"/>
    </location>
</feature>
<feature type="compositionally biased region" description="Basic and acidic residues" evidence="5">
    <location>
        <begin position="213"/>
        <end position="223"/>
    </location>
</feature>
<dbReference type="GO" id="GO:0005634">
    <property type="term" value="C:nucleus"/>
    <property type="evidence" value="ECO:0007669"/>
    <property type="project" value="TreeGrafter"/>
</dbReference>
<dbReference type="OrthoDB" id="1939479at2759"/>
<dbReference type="Pfam" id="PF02902">
    <property type="entry name" value="Peptidase_C48"/>
    <property type="match status" value="1"/>
</dbReference>
<name>A0A4Y7TLZ9_COPMI</name>
<reference evidence="7 8" key="1">
    <citation type="journal article" date="2019" name="Nat. Ecol. Evol.">
        <title>Megaphylogeny resolves global patterns of mushroom evolution.</title>
        <authorList>
            <person name="Varga T."/>
            <person name="Krizsan K."/>
            <person name="Foldi C."/>
            <person name="Dima B."/>
            <person name="Sanchez-Garcia M."/>
            <person name="Sanchez-Ramirez S."/>
            <person name="Szollosi G.J."/>
            <person name="Szarkandi J.G."/>
            <person name="Papp V."/>
            <person name="Albert L."/>
            <person name="Andreopoulos W."/>
            <person name="Angelini C."/>
            <person name="Antonin V."/>
            <person name="Barry K.W."/>
            <person name="Bougher N.L."/>
            <person name="Buchanan P."/>
            <person name="Buyck B."/>
            <person name="Bense V."/>
            <person name="Catcheside P."/>
            <person name="Chovatia M."/>
            <person name="Cooper J."/>
            <person name="Damon W."/>
            <person name="Desjardin D."/>
            <person name="Finy P."/>
            <person name="Geml J."/>
            <person name="Haridas S."/>
            <person name="Hughes K."/>
            <person name="Justo A."/>
            <person name="Karasinski D."/>
            <person name="Kautmanova I."/>
            <person name="Kiss B."/>
            <person name="Kocsube S."/>
            <person name="Kotiranta H."/>
            <person name="LaButti K.M."/>
            <person name="Lechner B.E."/>
            <person name="Liimatainen K."/>
            <person name="Lipzen A."/>
            <person name="Lukacs Z."/>
            <person name="Mihaltcheva S."/>
            <person name="Morgado L.N."/>
            <person name="Niskanen T."/>
            <person name="Noordeloos M.E."/>
            <person name="Ohm R.A."/>
            <person name="Ortiz-Santana B."/>
            <person name="Ovrebo C."/>
            <person name="Racz N."/>
            <person name="Riley R."/>
            <person name="Savchenko A."/>
            <person name="Shiryaev A."/>
            <person name="Soop K."/>
            <person name="Spirin V."/>
            <person name="Szebenyi C."/>
            <person name="Tomsovsky M."/>
            <person name="Tulloss R.E."/>
            <person name="Uehling J."/>
            <person name="Grigoriev I.V."/>
            <person name="Vagvolgyi C."/>
            <person name="Papp T."/>
            <person name="Martin F.M."/>
            <person name="Miettinen O."/>
            <person name="Hibbett D.S."/>
            <person name="Nagy L.G."/>
        </authorList>
    </citation>
    <scope>NUCLEOTIDE SEQUENCE [LARGE SCALE GENOMIC DNA]</scope>
    <source>
        <strain evidence="7 8">FP101781</strain>
    </source>
</reference>
<evidence type="ECO:0000256" key="1">
    <source>
        <dbReference type="ARBA" id="ARBA00005234"/>
    </source>
</evidence>
<gene>
    <name evidence="7" type="ORF">FA13DRAFT_1729041</name>
</gene>
<dbReference type="InterPro" id="IPR003653">
    <property type="entry name" value="Peptidase_C48_C"/>
</dbReference>
<evidence type="ECO:0000313" key="8">
    <source>
        <dbReference type="Proteomes" id="UP000298030"/>
    </source>
</evidence>
<organism evidence="7 8">
    <name type="scientific">Coprinellus micaceus</name>
    <name type="common">Glistening ink-cap mushroom</name>
    <name type="synonym">Coprinus micaceus</name>
    <dbReference type="NCBI Taxonomy" id="71717"/>
    <lineage>
        <taxon>Eukaryota</taxon>
        <taxon>Fungi</taxon>
        <taxon>Dikarya</taxon>
        <taxon>Basidiomycota</taxon>
        <taxon>Agaricomycotina</taxon>
        <taxon>Agaricomycetes</taxon>
        <taxon>Agaricomycetidae</taxon>
        <taxon>Agaricales</taxon>
        <taxon>Agaricineae</taxon>
        <taxon>Psathyrellaceae</taxon>
        <taxon>Coprinellus</taxon>
    </lineage>
</organism>
<dbReference type="PANTHER" id="PTHR12606:SF141">
    <property type="entry name" value="GH15225P-RELATED"/>
    <property type="match status" value="1"/>
</dbReference>
<dbReference type="SUPFAM" id="SSF54001">
    <property type="entry name" value="Cysteine proteinases"/>
    <property type="match status" value="1"/>
</dbReference>
<accession>A0A4Y7TLZ9</accession>
<evidence type="ECO:0000313" key="7">
    <source>
        <dbReference type="EMBL" id="TEB35225.1"/>
    </source>
</evidence>
<evidence type="ECO:0000256" key="5">
    <source>
        <dbReference type="SAM" id="MobiDB-lite"/>
    </source>
</evidence>
<feature type="compositionally biased region" description="Low complexity" evidence="5">
    <location>
        <begin position="174"/>
        <end position="188"/>
    </location>
</feature>
<dbReference type="GO" id="GO:0006508">
    <property type="term" value="P:proteolysis"/>
    <property type="evidence" value="ECO:0007669"/>
    <property type="project" value="UniProtKB-KW"/>
</dbReference>